<name>A0A6I6F4H6_9ACTN</name>
<keyword evidence="2" id="KW-0812">Transmembrane</keyword>
<organism evidence="3 4">
    <name type="scientific">Streptomyces ficellus</name>
    <dbReference type="NCBI Taxonomy" id="1977088"/>
    <lineage>
        <taxon>Bacteria</taxon>
        <taxon>Bacillati</taxon>
        <taxon>Actinomycetota</taxon>
        <taxon>Actinomycetes</taxon>
        <taxon>Kitasatosporales</taxon>
        <taxon>Streptomycetaceae</taxon>
        <taxon>Streptomyces</taxon>
    </lineage>
</organism>
<gene>
    <name evidence="3" type="ORF">EIZ62_12195</name>
</gene>
<keyword evidence="4" id="KW-1185">Reference proteome</keyword>
<evidence type="ECO:0000313" key="4">
    <source>
        <dbReference type="Proteomes" id="UP000422572"/>
    </source>
</evidence>
<sequence length="254" mass="27070">MRRDRKRLRDGDAADRDTAVRAALLAALVPGGEADPAGEERAVAAFRAARDEGRHAGARGLGRQGDWRPGRERRRRRSLRAGAMGLAATVLLGGVAVAAQSGAIRSPFGGGGGGAAPEPRPSVTSTPPDVTGAPDATRAPGGEPQGPGPSRQHPTTTPSDRPGDHKDGDDERAKGRETNGKKNHGRDQDQDRGGSHNDKGWAHRHDKDRDTGRDREKAKDHSREKDPDRDRGTGQQKGRVGPGQDREHDRGRGR</sequence>
<dbReference type="RefSeq" id="WP_156692711.1">
    <property type="nucleotide sequence ID" value="NZ_CP034279.1"/>
</dbReference>
<dbReference type="Proteomes" id="UP000422572">
    <property type="component" value="Chromosome"/>
</dbReference>
<evidence type="ECO:0000313" key="3">
    <source>
        <dbReference type="EMBL" id="QGV78923.1"/>
    </source>
</evidence>
<dbReference type="KEGG" id="sfic:EIZ62_12195"/>
<dbReference type="EMBL" id="CP034279">
    <property type="protein sequence ID" value="QGV78923.1"/>
    <property type="molecule type" value="Genomic_DNA"/>
</dbReference>
<evidence type="ECO:0000256" key="1">
    <source>
        <dbReference type="SAM" id="MobiDB-lite"/>
    </source>
</evidence>
<feature type="transmembrane region" description="Helical" evidence="2">
    <location>
        <begin position="81"/>
        <end position="99"/>
    </location>
</feature>
<protein>
    <submittedName>
        <fullName evidence="3">Uncharacterized protein</fullName>
    </submittedName>
</protein>
<feature type="region of interest" description="Disordered" evidence="1">
    <location>
        <begin position="51"/>
        <end position="79"/>
    </location>
</feature>
<proteinExistence type="predicted"/>
<feature type="compositionally biased region" description="Basic and acidic residues" evidence="1">
    <location>
        <begin position="244"/>
        <end position="254"/>
    </location>
</feature>
<dbReference type="AlphaFoldDB" id="A0A6I6F4H6"/>
<keyword evidence="2" id="KW-0472">Membrane</keyword>
<accession>A0A6I6F4H6</accession>
<keyword evidence="2" id="KW-1133">Transmembrane helix</keyword>
<evidence type="ECO:0000256" key="2">
    <source>
        <dbReference type="SAM" id="Phobius"/>
    </source>
</evidence>
<feature type="region of interest" description="Disordered" evidence="1">
    <location>
        <begin position="103"/>
        <end position="254"/>
    </location>
</feature>
<reference evidence="3 4" key="1">
    <citation type="submission" date="2018-12" db="EMBL/GenBank/DDBJ databases">
        <title>Complete genome sequence of Streptomyces ficellus NRRL8067, the producer of ficellomycin, feldamycin and nojirimycin.</title>
        <authorList>
            <person name="Zhang H."/>
            <person name="Yue R."/>
            <person name="Liu Y."/>
            <person name="Li M."/>
            <person name="Mu H."/>
            <person name="Zhang J."/>
        </authorList>
    </citation>
    <scope>NUCLEOTIDE SEQUENCE [LARGE SCALE GENOMIC DNA]</scope>
    <source>
        <strain evidence="3 4">NRRL 8067</strain>
    </source>
</reference>
<feature type="compositionally biased region" description="Basic and acidic residues" evidence="1">
    <location>
        <begin position="161"/>
        <end position="232"/>
    </location>
</feature>